<organism evidence="2 3">
    <name type="scientific">Allacma fusca</name>
    <dbReference type="NCBI Taxonomy" id="39272"/>
    <lineage>
        <taxon>Eukaryota</taxon>
        <taxon>Metazoa</taxon>
        <taxon>Ecdysozoa</taxon>
        <taxon>Arthropoda</taxon>
        <taxon>Hexapoda</taxon>
        <taxon>Collembola</taxon>
        <taxon>Symphypleona</taxon>
        <taxon>Sminthuridae</taxon>
        <taxon>Allacma</taxon>
    </lineage>
</organism>
<feature type="region of interest" description="Disordered" evidence="1">
    <location>
        <begin position="1"/>
        <end position="23"/>
    </location>
</feature>
<evidence type="ECO:0000256" key="1">
    <source>
        <dbReference type="SAM" id="MobiDB-lite"/>
    </source>
</evidence>
<protein>
    <submittedName>
        <fullName evidence="2">Uncharacterized protein</fullName>
    </submittedName>
</protein>
<gene>
    <name evidence="2" type="ORF">AFUS01_LOCUS14424</name>
</gene>
<comment type="caution">
    <text evidence="2">The sequence shown here is derived from an EMBL/GenBank/DDBJ whole genome shotgun (WGS) entry which is preliminary data.</text>
</comment>
<proteinExistence type="predicted"/>
<keyword evidence="3" id="KW-1185">Reference proteome</keyword>
<dbReference type="AlphaFoldDB" id="A0A8J2KFY0"/>
<feature type="compositionally biased region" description="Polar residues" evidence="1">
    <location>
        <begin position="1"/>
        <end position="15"/>
    </location>
</feature>
<name>A0A8J2KFY0_9HEXA</name>
<evidence type="ECO:0000313" key="2">
    <source>
        <dbReference type="EMBL" id="CAG7725469.1"/>
    </source>
</evidence>
<dbReference type="EMBL" id="CAJVCH010122473">
    <property type="protein sequence ID" value="CAG7725469.1"/>
    <property type="molecule type" value="Genomic_DNA"/>
</dbReference>
<sequence>QHKGNFNQYFPSKTRTNPHVRLQ</sequence>
<accession>A0A8J2KFY0</accession>
<reference evidence="2" key="1">
    <citation type="submission" date="2021-06" db="EMBL/GenBank/DDBJ databases">
        <authorList>
            <person name="Hodson N. C."/>
            <person name="Mongue J. A."/>
            <person name="Jaron S. K."/>
        </authorList>
    </citation>
    <scope>NUCLEOTIDE SEQUENCE</scope>
</reference>
<dbReference type="Proteomes" id="UP000708208">
    <property type="component" value="Unassembled WGS sequence"/>
</dbReference>
<feature type="non-terminal residue" evidence="2">
    <location>
        <position position="1"/>
    </location>
</feature>
<evidence type="ECO:0000313" key="3">
    <source>
        <dbReference type="Proteomes" id="UP000708208"/>
    </source>
</evidence>